<proteinExistence type="predicted"/>
<dbReference type="Proteomes" id="UP001194696">
    <property type="component" value="Unassembled WGS sequence"/>
</dbReference>
<organism evidence="3 4">
    <name type="scientific">Linnemannia gamsii</name>
    <dbReference type="NCBI Taxonomy" id="64522"/>
    <lineage>
        <taxon>Eukaryota</taxon>
        <taxon>Fungi</taxon>
        <taxon>Fungi incertae sedis</taxon>
        <taxon>Mucoromycota</taxon>
        <taxon>Mortierellomycotina</taxon>
        <taxon>Mortierellomycetes</taxon>
        <taxon>Mortierellales</taxon>
        <taxon>Mortierellaceae</taxon>
        <taxon>Linnemannia</taxon>
    </lineage>
</organism>
<accession>A0ABQ7K8C8</accession>
<dbReference type="InterPro" id="IPR040840">
    <property type="entry name" value="TcA_TcB_BD"/>
</dbReference>
<evidence type="ECO:0000256" key="1">
    <source>
        <dbReference type="SAM" id="Coils"/>
    </source>
</evidence>
<dbReference type="Pfam" id="PF18276">
    <property type="entry name" value="TcA_TcB_BD"/>
    <property type="match status" value="1"/>
</dbReference>
<dbReference type="EMBL" id="JAAAIM010000156">
    <property type="protein sequence ID" value="KAG0293416.1"/>
    <property type="molecule type" value="Genomic_DNA"/>
</dbReference>
<evidence type="ECO:0000313" key="3">
    <source>
        <dbReference type="EMBL" id="KAG0293416.1"/>
    </source>
</evidence>
<evidence type="ECO:0000313" key="4">
    <source>
        <dbReference type="Proteomes" id="UP001194696"/>
    </source>
</evidence>
<keyword evidence="1" id="KW-0175">Coiled coil</keyword>
<gene>
    <name evidence="3" type="ORF">BGZ96_002832</name>
</gene>
<name>A0ABQ7K8C8_9FUNG</name>
<feature type="domain" description="Tc toxin complex TcA C-terminal TcB-binding" evidence="2">
    <location>
        <begin position="244"/>
        <end position="543"/>
    </location>
</feature>
<sequence length="564" mass="63608">MYNLRHNLTLDGKPLSLPLYDAPINPRELLAQRGRNGTLNGNESSHELDIPPYRFRAILPRAYTAVEMLCYFGNMLLSALERKEHAAQEELQQAQLLDLSSYTLTLQQQAVDMARASQAALQVGKAAAQQRYDHYKQLYDENISNSEQIVGGLRGAAQIALAATQPLQIASGAASLVPNIFGLSDGGSKWGAPLFALAIEGQIWSDGLTFSADIIAESEQYRRRREEWEIQYKQAQSEMNVIDKQMETQALQIQAAQTTLQQTKAQQAQVQAMHVFLKTRFTQASLYQWLVSQLSVLYYQAYDAVLSLCLGTQACWRYERGDFETNFIQTSAWNDSYRGLLVGETLKLNLQQMEAAYLNRDERRLEITHTVSLKQMFGEAKWESNLTTLRSDGSLEFELKERHFSERYPGHYLRQIVAVTVTLPASVGPYQDIRATLTQNSSKFTTRADLNAVESLLDETKSSFTDIKNVKTNLRASQQVALSSGLDDSGLFVLNFGDERYLPFEGTGVVSSWQLTFPRPDAPDQKKMLETLTDVIVRIRYTACDGGEEFAKQVERELTKAVKR</sequence>
<protein>
    <recommendedName>
        <fullName evidence="2">Tc toxin complex TcA C-terminal TcB-binding domain-containing protein</fullName>
    </recommendedName>
</protein>
<reference evidence="3 4" key="1">
    <citation type="journal article" date="2020" name="Fungal Divers.">
        <title>Resolving the Mortierellaceae phylogeny through synthesis of multi-gene phylogenetics and phylogenomics.</title>
        <authorList>
            <person name="Vandepol N."/>
            <person name="Liber J."/>
            <person name="Desiro A."/>
            <person name="Na H."/>
            <person name="Kennedy M."/>
            <person name="Barry K."/>
            <person name="Grigoriev I.V."/>
            <person name="Miller A.N."/>
            <person name="O'Donnell K."/>
            <person name="Stajich J.E."/>
            <person name="Bonito G."/>
        </authorList>
    </citation>
    <scope>NUCLEOTIDE SEQUENCE [LARGE SCALE GENOMIC DNA]</scope>
    <source>
        <strain evidence="3 4">AD045</strain>
    </source>
</reference>
<comment type="caution">
    <text evidence="3">The sequence shown here is derived from an EMBL/GenBank/DDBJ whole genome shotgun (WGS) entry which is preliminary data.</text>
</comment>
<keyword evidence="4" id="KW-1185">Reference proteome</keyword>
<feature type="coiled-coil region" evidence="1">
    <location>
        <begin position="218"/>
        <end position="266"/>
    </location>
</feature>
<evidence type="ECO:0000259" key="2">
    <source>
        <dbReference type="Pfam" id="PF18276"/>
    </source>
</evidence>